<name>A0ABR9P9C2_9ACTN</name>
<organism evidence="2 3">
    <name type="scientific">Nocardiopsis coralli</name>
    <dbReference type="NCBI Taxonomy" id="2772213"/>
    <lineage>
        <taxon>Bacteria</taxon>
        <taxon>Bacillati</taxon>
        <taxon>Actinomycetota</taxon>
        <taxon>Actinomycetes</taxon>
        <taxon>Streptosporangiales</taxon>
        <taxon>Nocardiopsidaceae</taxon>
        <taxon>Nocardiopsis</taxon>
    </lineage>
</organism>
<protein>
    <submittedName>
        <fullName evidence="2">Tripartite tricarboxylate transporter substrate binding protein</fullName>
    </submittedName>
</protein>
<dbReference type="EMBL" id="JADBGI010000015">
    <property type="protein sequence ID" value="MBE3000433.1"/>
    <property type="molecule type" value="Genomic_DNA"/>
</dbReference>
<accession>A0ABR9P9C2</accession>
<dbReference type="PANTHER" id="PTHR42928:SF5">
    <property type="entry name" value="BLR1237 PROTEIN"/>
    <property type="match status" value="1"/>
</dbReference>
<dbReference type="Pfam" id="PF03401">
    <property type="entry name" value="TctC"/>
    <property type="match status" value="1"/>
</dbReference>
<comment type="similarity">
    <text evidence="1">Belongs to the UPF0065 (bug) family.</text>
</comment>
<dbReference type="CDD" id="cd07012">
    <property type="entry name" value="PBP2_Bug_TTT"/>
    <property type="match status" value="1"/>
</dbReference>
<reference evidence="2 3" key="1">
    <citation type="submission" date="2020-09" db="EMBL/GenBank/DDBJ databases">
        <title>Diversity and distribution of actinomycetes associated with coral in the coast of Hainan.</title>
        <authorList>
            <person name="Li F."/>
        </authorList>
    </citation>
    <scope>NUCLEOTIDE SEQUENCE [LARGE SCALE GENOMIC DNA]</scope>
    <source>
        <strain evidence="2 3">HNM0947</strain>
    </source>
</reference>
<dbReference type="Gene3D" id="3.40.190.150">
    <property type="entry name" value="Bordetella uptake gene, domain 1"/>
    <property type="match status" value="1"/>
</dbReference>
<dbReference type="InterPro" id="IPR042100">
    <property type="entry name" value="Bug_dom1"/>
</dbReference>
<evidence type="ECO:0000313" key="3">
    <source>
        <dbReference type="Proteomes" id="UP000806528"/>
    </source>
</evidence>
<keyword evidence="3" id="KW-1185">Reference proteome</keyword>
<evidence type="ECO:0000313" key="2">
    <source>
        <dbReference type="EMBL" id="MBE3000433.1"/>
    </source>
</evidence>
<gene>
    <name evidence="2" type="ORF">IDM40_17250</name>
</gene>
<sequence>MAVALTLVVAGCGGDGSAPDPDQYPERPVTMLVGFAPGGGTDTIARSLALCLSDNLDREVVVENKPGGSQAVAINDLLGAEPDGHTMAMVTTSGPVVVPLRVPSVGYTKDDVTPLNEVSLAPSVLITPPDLHEEVGPGFLERDEPLVVATPGALSAPHQAMDLLRDVRGAPVRAVPYEGSAPAVTALMAGDVDAVFTESSKEVMDQLGGTDLEVSVSGASERMDHIPDVPTFEELGYDGLPDSDSYWFPVVPDETPDDLVELLEEHTARCTQDPQLAETLGEDYVADDRPTSSDHSRQIMDNMHGSFLELIEEADS</sequence>
<dbReference type="PANTHER" id="PTHR42928">
    <property type="entry name" value="TRICARBOXYLATE-BINDING PROTEIN"/>
    <property type="match status" value="1"/>
</dbReference>
<dbReference type="Gene3D" id="3.40.190.10">
    <property type="entry name" value="Periplasmic binding protein-like II"/>
    <property type="match status" value="1"/>
</dbReference>
<dbReference type="PIRSF" id="PIRSF017082">
    <property type="entry name" value="YflP"/>
    <property type="match status" value="1"/>
</dbReference>
<proteinExistence type="inferred from homology"/>
<evidence type="ECO:0000256" key="1">
    <source>
        <dbReference type="ARBA" id="ARBA00006987"/>
    </source>
</evidence>
<dbReference type="Proteomes" id="UP000806528">
    <property type="component" value="Unassembled WGS sequence"/>
</dbReference>
<comment type="caution">
    <text evidence="2">The sequence shown here is derived from an EMBL/GenBank/DDBJ whole genome shotgun (WGS) entry which is preliminary data.</text>
</comment>
<dbReference type="InterPro" id="IPR005064">
    <property type="entry name" value="BUG"/>
</dbReference>